<dbReference type="GO" id="GO:0005634">
    <property type="term" value="C:nucleus"/>
    <property type="evidence" value="ECO:0007669"/>
    <property type="project" value="UniProtKB-SubCell"/>
</dbReference>
<dbReference type="PROSITE" id="PS50071">
    <property type="entry name" value="HOMEOBOX_2"/>
    <property type="match status" value="1"/>
</dbReference>
<dbReference type="InterPro" id="IPR051000">
    <property type="entry name" value="Homeobox_DNA-bind_prot"/>
</dbReference>
<feature type="compositionally biased region" description="Low complexity" evidence="7">
    <location>
        <begin position="329"/>
        <end position="342"/>
    </location>
</feature>
<sequence length="382" mass="41926">MSEFARQAHPDAAHRERLAREIPGLSPRQVQVWFQNRRAKLKRMSSDDRERMMKSRALPEEFPILQTLHTYGSGRMMGTPIASPTEYSPTTNMGYGRTDPLRRRHLGEEDVVVSPTTPGFAGLSFTPTTSSGELLSPVSSTGERPSYLGYMTAPLGPQQRGNPFSRPTDPFRTSVPRLQLQDIPRSMSESASSPLRSSTPYSANTIDHGEYQLSPSAYSIQGLPFNEPPRSVPPETPHSPYVHTPQGPYTHPYPSPAPPSGHQARPPPSFPPPLTLSDFKYPQPPLTPHSGTMSGFATAPLAPPQEFQIPQMSAPADATTFSSSYLNRGTGSIGSAGAPGAPQHEQDSDRPDKMIPMFGRDFGHQRKRSSSHPPNFPQNREP</sequence>
<feature type="compositionally biased region" description="Basic and acidic residues" evidence="7">
    <location>
        <begin position="1"/>
        <end position="20"/>
    </location>
</feature>
<keyword evidence="10" id="KW-1185">Reference proteome</keyword>
<feature type="region of interest" description="Disordered" evidence="7">
    <location>
        <begin position="219"/>
        <end position="382"/>
    </location>
</feature>
<proteinExistence type="predicted"/>
<dbReference type="SMART" id="SM00389">
    <property type="entry name" value="HOX"/>
    <property type="match status" value="1"/>
</dbReference>
<feature type="region of interest" description="Disordered" evidence="7">
    <location>
        <begin position="1"/>
        <end position="23"/>
    </location>
</feature>
<feature type="region of interest" description="Disordered" evidence="7">
    <location>
        <begin position="122"/>
        <end position="142"/>
    </location>
</feature>
<evidence type="ECO:0000256" key="3">
    <source>
        <dbReference type="ARBA" id="ARBA00023155"/>
    </source>
</evidence>
<dbReference type="OrthoDB" id="6159439at2759"/>
<dbReference type="EMBL" id="ML119107">
    <property type="protein sequence ID" value="RPB16950.1"/>
    <property type="molecule type" value="Genomic_DNA"/>
</dbReference>
<keyword evidence="2 5" id="KW-0238">DNA-binding</keyword>
<feature type="compositionally biased region" description="Basic and acidic residues" evidence="7">
    <location>
        <begin position="344"/>
        <end position="353"/>
    </location>
</feature>
<feature type="compositionally biased region" description="Polar residues" evidence="7">
    <location>
        <begin position="125"/>
        <end position="142"/>
    </location>
</feature>
<dbReference type="Gene3D" id="1.10.10.60">
    <property type="entry name" value="Homeodomain-like"/>
    <property type="match status" value="1"/>
</dbReference>
<keyword evidence="4 5" id="KW-0539">Nucleus</keyword>
<dbReference type="AlphaFoldDB" id="A0A3N4L2A1"/>
<evidence type="ECO:0000256" key="5">
    <source>
        <dbReference type="PROSITE-ProRule" id="PRU00108"/>
    </source>
</evidence>
<organism evidence="9 10">
    <name type="scientific">Morchella conica CCBAS932</name>
    <dbReference type="NCBI Taxonomy" id="1392247"/>
    <lineage>
        <taxon>Eukaryota</taxon>
        <taxon>Fungi</taxon>
        <taxon>Dikarya</taxon>
        <taxon>Ascomycota</taxon>
        <taxon>Pezizomycotina</taxon>
        <taxon>Pezizomycetes</taxon>
        <taxon>Pezizales</taxon>
        <taxon>Morchellaceae</taxon>
        <taxon>Morchella</taxon>
    </lineage>
</organism>
<dbReference type="InParanoid" id="A0A3N4L2A1"/>
<dbReference type="GO" id="GO:0030154">
    <property type="term" value="P:cell differentiation"/>
    <property type="evidence" value="ECO:0007669"/>
    <property type="project" value="TreeGrafter"/>
</dbReference>
<dbReference type="Pfam" id="PF00046">
    <property type="entry name" value="Homeodomain"/>
    <property type="match status" value="1"/>
</dbReference>
<evidence type="ECO:0000256" key="1">
    <source>
        <dbReference type="ARBA" id="ARBA00004123"/>
    </source>
</evidence>
<evidence type="ECO:0000256" key="2">
    <source>
        <dbReference type="ARBA" id="ARBA00023125"/>
    </source>
</evidence>
<evidence type="ECO:0000313" key="10">
    <source>
        <dbReference type="Proteomes" id="UP000277580"/>
    </source>
</evidence>
<dbReference type="InterPro" id="IPR009057">
    <property type="entry name" value="Homeodomain-like_sf"/>
</dbReference>
<dbReference type="STRING" id="1392247.A0A3N4L2A1"/>
<accession>A0A3N4L2A1</accession>
<evidence type="ECO:0000256" key="6">
    <source>
        <dbReference type="RuleBase" id="RU000682"/>
    </source>
</evidence>
<name>A0A3N4L2A1_9PEZI</name>
<feature type="compositionally biased region" description="Pro residues" evidence="7">
    <location>
        <begin position="251"/>
        <end position="274"/>
    </location>
</feature>
<feature type="domain" description="Homeobox" evidence="8">
    <location>
        <begin position="1"/>
        <end position="44"/>
    </location>
</feature>
<feature type="compositionally biased region" description="Pro residues" evidence="7">
    <location>
        <begin position="226"/>
        <end position="237"/>
    </location>
</feature>
<feature type="DNA-binding region" description="Homeobox" evidence="5">
    <location>
        <begin position="3"/>
        <end position="45"/>
    </location>
</feature>
<evidence type="ECO:0000313" key="9">
    <source>
        <dbReference type="EMBL" id="RPB16950.1"/>
    </source>
</evidence>
<comment type="subcellular location">
    <subcellularLocation>
        <location evidence="1 5 6">Nucleus</location>
    </subcellularLocation>
</comment>
<dbReference type="Proteomes" id="UP000277580">
    <property type="component" value="Unassembled WGS sequence"/>
</dbReference>
<dbReference type="SUPFAM" id="SSF46689">
    <property type="entry name" value="Homeodomain-like"/>
    <property type="match status" value="1"/>
</dbReference>
<dbReference type="GO" id="GO:0006357">
    <property type="term" value="P:regulation of transcription by RNA polymerase II"/>
    <property type="evidence" value="ECO:0007669"/>
    <property type="project" value="TreeGrafter"/>
</dbReference>
<gene>
    <name evidence="9" type="ORF">P167DRAFT_570113</name>
</gene>
<protein>
    <recommendedName>
        <fullName evidence="8">Homeobox domain-containing protein</fullName>
    </recommendedName>
</protein>
<reference evidence="9 10" key="1">
    <citation type="journal article" date="2018" name="Nat. Ecol. Evol.">
        <title>Pezizomycetes genomes reveal the molecular basis of ectomycorrhizal truffle lifestyle.</title>
        <authorList>
            <person name="Murat C."/>
            <person name="Payen T."/>
            <person name="Noel B."/>
            <person name="Kuo A."/>
            <person name="Morin E."/>
            <person name="Chen J."/>
            <person name="Kohler A."/>
            <person name="Krizsan K."/>
            <person name="Balestrini R."/>
            <person name="Da Silva C."/>
            <person name="Montanini B."/>
            <person name="Hainaut M."/>
            <person name="Levati E."/>
            <person name="Barry K.W."/>
            <person name="Belfiori B."/>
            <person name="Cichocki N."/>
            <person name="Clum A."/>
            <person name="Dockter R.B."/>
            <person name="Fauchery L."/>
            <person name="Guy J."/>
            <person name="Iotti M."/>
            <person name="Le Tacon F."/>
            <person name="Lindquist E.A."/>
            <person name="Lipzen A."/>
            <person name="Malagnac F."/>
            <person name="Mello A."/>
            <person name="Molinier V."/>
            <person name="Miyauchi S."/>
            <person name="Poulain J."/>
            <person name="Riccioni C."/>
            <person name="Rubini A."/>
            <person name="Sitrit Y."/>
            <person name="Splivallo R."/>
            <person name="Traeger S."/>
            <person name="Wang M."/>
            <person name="Zifcakova L."/>
            <person name="Wipf D."/>
            <person name="Zambonelli A."/>
            <person name="Paolocci F."/>
            <person name="Nowrousian M."/>
            <person name="Ottonello S."/>
            <person name="Baldrian P."/>
            <person name="Spatafora J.W."/>
            <person name="Henrissat B."/>
            <person name="Nagy L.G."/>
            <person name="Aury J.M."/>
            <person name="Wincker P."/>
            <person name="Grigoriev I.V."/>
            <person name="Bonfante P."/>
            <person name="Martin F.M."/>
        </authorList>
    </citation>
    <scope>NUCLEOTIDE SEQUENCE [LARGE SCALE GENOMIC DNA]</scope>
    <source>
        <strain evidence="9 10">CCBAS932</strain>
    </source>
</reference>
<dbReference type="GO" id="GO:0000978">
    <property type="term" value="F:RNA polymerase II cis-regulatory region sequence-specific DNA binding"/>
    <property type="evidence" value="ECO:0007669"/>
    <property type="project" value="TreeGrafter"/>
</dbReference>
<dbReference type="CDD" id="cd00086">
    <property type="entry name" value="homeodomain"/>
    <property type="match status" value="1"/>
</dbReference>
<dbReference type="PANTHER" id="PTHR24324:SF5">
    <property type="entry name" value="HEMATOPOIETICALLY-EXPRESSED HOMEOBOX PROTEIN HHEX"/>
    <property type="match status" value="1"/>
</dbReference>
<evidence type="ECO:0000256" key="4">
    <source>
        <dbReference type="ARBA" id="ARBA00023242"/>
    </source>
</evidence>
<dbReference type="InterPro" id="IPR001356">
    <property type="entry name" value="HD"/>
</dbReference>
<evidence type="ECO:0000259" key="8">
    <source>
        <dbReference type="PROSITE" id="PS50071"/>
    </source>
</evidence>
<feature type="region of interest" description="Disordered" evidence="7">
    <location>
        <begin position="179"/>
        <end position="207"/>
    </location>
</feature>
<dbReference type="PANTHER" id="PTHR24324">
    <property type="entry name" value="HOMEOBOX PROTEIN HHEX"/>
    <property type="match status" value="1"/>
</dbReference>
<evidence type="ECO:0000256" key="7">
    <source>
        <dbReference type="SAM" id="MobiDB-lite"/>
    </source>
</evidence>
<keyword evidence="3 5" id="KW-0371">Homeobox</keyword>
<feature type="compositionally biased region" description="Polar residues" evidence="7">
    <location>
        <begin position="187"/>
        <end position="205"/>
    </location>
</feature>